<dbReference type="InterPro" id="IPR029068">
    <property type="entry name" value="Glyas_Bleomycin-R_OHBP_Dase"/>
</dbReference>
<dbReference type="EMBL" id="GL890867">
    <property type="protein sequence ID" value="EGJ33157.1"/>
    <property type="molecule type" value="Genomic_DNA"/>
</dbReference>
<dbReference type="Proteomes" id="UP000003959">
    <property type="component" value="Unassembled WGS sequence"/>
</dbReference>
<dbReference type="RefSeq" id="WP_008182866.1">
    <property type="nucleotide sequence ID" value="NZ_MKZR01000065.1"/>
</dbReference>
<evidence type="ECO:0000259" key="1">
    <source>
        <dbReference type="PROSITE" id="PS51819"/>
    </source>
</evidence>
<dbReference type="Pfam" id="PF00903">
    <property type="entry name" value="Glyoxalase"/>
    <property type="match status" value="1"/>
</dbReference>
<reference evidence="3" key="1">
    <citation type="journal article" date="2011" name="Proc. Natl. Acad. Sci. U.S.A.">
        <title>Genomic insights into the physiology and ecology of the marine filamentous cyanobacterium Lyngbya majuscula.</title>
        <authorList>
            <person name="Jones A.C."/>
            <person name="Monroe E.A."/>
            <person name="Podell S."/>
            <person name="Hess W.R."/>
            <person name="Klages S."/>
            <person name="Esquenazi E."/>
            <person name="Niessen S."/>
            <person name="Hoover H."/>
            <person name="Rothmann M."/>
            <person name="Lasken R.S."/>
            <person name="Yates J.R.III."/>
            <person name="Reinhardt R."/>
            <person name="Kube M."/>
            <person name="Burkart M.D."/>
            <person name="Allen E.E."/>
            <person name="Dorrestein P.C."/>
            <person name="Gerwick W.H."/>
            <person name="Gerwick L."/>
        </authorList>
    </citation>
    <scope>NUCLEOTIDE SEQUENCE [LARGE SCALE GENOMIC DNA]</scope>
    <source>
        <strain evidence="3">3L</strain>
    </source>
</reference>
<protein>
    <submittedName>
        <fullName evidence="2">Putative dioxygenase, extradiol family</fullName>
    </submittedName>
</protein>
<dbReference type="PANTHER" id="PTHR39434">
    <property type="match status" value="1"/>
</dbReference>
<dbReference type="Gene3D" id="3.10.180.10">
    <property type="entry name" value="2,3-Dihydroxybiphenyl 1,2-Dioxygenase, domain 1"/>
    <property type="match status" value="1"/>
</dbReference>
<sequence length="138" mass="16086">MLKPFHLAIPVHDLDAAQRFYGEILGCEQGRSSSNWIDWNFWGHQLVTHLDRSMQLNETINLVDGKDIGVPHFGLVLDWSDWEQLQTRLKTMKVQFVLEPYIRFAGKPGEQGTFFIKDPSGNRLEFKTFKDQAYLFAR</sequence>
<keyword evidence="2" id="KW-0560">Oxidoreductase</keyword>
<keyword evidence="3" id="KW-1185">Reference proteome</keyword>
<evidence type="ECO:0000313" key="2">
    <source>
        <dbReference type="EMBL" id="EGJ33157.1"/>
    </source>
</evidence>
<evidence type="ECO:0000313" key="3">
    <source>
        <dbReference type="Proteomes" id="UP000003959"/>
    </source>
</evidence>
<dbReference type="InterPro" id="IPR037523">
    <property type="entry name" value="VOC_core"/>
</dbReference>
<dbReference type="CDD" id="cd08357">
    <property type="entry name" value="VOC_like"/>
    <property type="match status" value="1"/>
</dbReference>
<keyword evidence="2" id="KW-0223">Dioxygenase</keyword>
<name>F4XQH6_9CYAN</name>
<dbReference type="AlphaFoldDB" id="F4XQH6"/>
<dbReference type="PROSITE" id="PS51819">
    <property type="entry name" value="VOC"/>
    <property type="match status" value="1"/>
</dbReference>
<gene>
    <name evidence="2" type="ORF">LYNGBM3L_49310</name>
</gene>
<dbReference type="InterPro" id="IPR004360">
    <property type="entry name" value="Glyas_Fos-R_dOase_dom"/>
</dbReference>
<dbReference type="GO" id="GO:0051213">
    <property type="term" value="F:dioxygenase activity"/>
    <property type="evidence" value="ECO:0007669"/>
    <property type="project" value="UniProtKB-KW"/>
</dbReference>
<dbReference type="eggNOG" id="COG3565">
    <property type="taxonomic scope" value="Bacteria"/>
</dbReference>
<dbReference type="OrthoDB" id="793940at2"/>
<accession>F4XQH6</accession>
<proteinExistence type="predicted"/>
<dbReference type="PANTHER" id="PTHR39434:SF1">
    <property type="entry name" value="VOC DOMAIN-CONTAINING PROTEIN"/>
    <property type="match status" value="1"/>
</dbReference>
<feature type="domain" description="VOC" evidence="1">
    <location>
        <begin position="3"/>
        <end position="129"/>
    </location>
</feature>
<dbReference type="HOGENOM" id="CLU_109157_0_1_3"/>
<organism evidence="2 3">
    <name type="scientific">Moorena producens 3L</name>
    <dbReference type="NCBI Taxonomy" id="489825"/>
    <lineage>
        <taxon>Bacteria</taxon>
        <taxon>Bacillati</taxon>
        <taxon>Cyanobacteriota</taxon>
        <taxon>Cyanophyceae</taxon>
        <taxon>Coleofasciculales</taxon>
        <taxon>Coleofasciculaceae</taxon>
        <taxon>Moorena</taxon>
    </lineage>
</organism>
<dbReference type="SUPFAM" id="SSF54593">
    <property type="entry name" value="Glyoxalase/Bleomycin resistance protein/Dihydroxybiphenyl dioxygenase"/>
    <property type="match status" value="1"/>
</dbReference>